<accession>A0A0K1EJ22</accession>
<dbReference type="GO" id="GO:0003723">
    <property type="term" value="F:RNA binding"/>
    <property type="evidence" value="ECO:0007669"/>
    <property type="project" value="InterPro"/>
</dbReference>
<keyword evidence="7" id="KW-1185">Reference proteome</keyword>
<evidence type="ECO:0000256" key="3">
    <source>
        <dbReference type="PIRSR" id="PIRSR606225-1"/>
    </source>
</evidence>
<dbReference type="InterPro" id="IPR036986">
    <property type="entry name" value="S4_RNA-bd_sf"/>
</dbReference>
<dbReference type="SUPFAM" id="SSF55120">
    <property type="entry name" value="Pseudouridine synthase"/>
    <property type="match status" value="1"/>
</dbReference>
<dbReference type="InterPro" id="IPR020103">
    <property type="entry name" value="PsdUridine_synth_cat_dom_sf"/>
</dbReference>
<protein>
    <recommendedName>
        <fullName evidence="4">Pseudouridine synthase</fullName>
        <ecNumber evidence="4">5.4.99.-</ecNumber>
    </recommendedName>
</protein>
<dbReference type="RefSeq" id="WP_050432570.1">
    <property type="nucleotide sequence ID" value="NZ_CP012159.1"/>
</dbReference>
<gene>
    <name evidence="6" type="ORF">CMC5_048230</name>
</gene>
<evidence type="ECO:0000256" key="1">
    <source>
        <dbReference type="ARBA" id="ARBA00010876"/>
    </source>
</evidence>
<dbReference type="GO" id="GO:0000455">
    <property type="term" value="P:enzyme-directed rRNA pseudouridine synthesis"/>
    <property type="evidence" value="ECO:0007669"/>
    <property type="project" value="TreeGrafter"/>
</dbReference>
<dbReference type="STRING" id="52.CMC5_048230"/>
<dbReference type="OrthoDB" id="128480at2"/>
<name>A0A0K1EJ22_CHOCO</name>
<dbReference type="CDD" id="cd02869">
    <property type="entry name" value="PseudoU_synth_RluA_like"/>
    <property type="match status" value="1"/>
</dbReference>
<dbReference type="KEGG" id="ccro:CMC5_048230"/>
<evidence type="ECO:0000259" key="5">
    <source>
        <dbReference type="Pfam" id="PF00849"/>
    </source>
</evidence>
<dbReference type="NCBIfam" id="TIGR00005">
    <property type="entry name" value="rluA_subfam"/>
    <property type="match status" value="1"/>
</dbReference>
<dbReference type="GO" id="GO:0009982">
    <property type="term" value="F:pseudouridine synthase activity"/>
    <property type="evidence" value="ECO:0007669"/>
    <property type="project" value="InterPro"/>
</dbReference>
<sequence>MTRISARQLEAMEGPFGRGVQVVRPAEVPEGSVVTVLRVPPEAAGMRLDRFVQTQLRRTSRTRAATIVARGAYSPDARRLRGGDRVRAEQCVLLWREPWDEQAPSVEIPVVFEDEDLVAINKPPFIPVHPTARYHKSTVVKMLEAARQGEHLYLGHRLDRETSGVLLLSRNAEADRRVKSQFEARTGVVKRYLAIAWGWATEEHFRVEVPLELDPTHSTKVKMRVARPGAGLPSATACELVERRVQPASGRHYSLIRCTLETGRQHQIRMHLSTVGLPLVGDKLYGPDDTLFTRGADGLLTDEDRQTLELERHALHAELLEMEHPIRGGRVRFEAPLAGDLQAFWDQLAPA</sequence>
<proteinExistence type="inferred from homology"/>
<dbReference type="Pfam" id="PF00849">
    <property type="entry name" value="PseudoU_synth_2"/>
    <property type="match status" value="1"/>
</dbReference>
<evidence type="ECO:0000313" key="7">
    <source>
        <dbReference type="Proteomes" id="UP000067626"/>
    </source>
</evidence>
<comment type="similarity">
    <text evidence="1 4">Belongs to the pseudouridine synthase RluA family.</text>
</comment>
<dbReference type="EC" id="5.4.99.-" evidence="4"/>
<comment type="catalytic activity">
    <reaction evidence="4">
        <text>a uridine in RNA = a pseudouridine in RNA</text>
        <dbReference type="Rhea" id="RHEA:48348"/>
        <dbReference type="Rhea" id="RHEA-COMP:12068"/>
        <dbReference type="Rhea" id="RHEA-COMP:12069"/>
        <dbReference type="ChEBI" id="CHEBI:65314"/>
        <dbReference type="ChEBI" id="CHEBI:65315"/>
    </reaction>
</comment>
<dbReference type="Gene3D" id="3.30.2350.10">
    <property type="entry name" value="Pseudouridine synthase"/>
    <property type="match status" value="1"/>
</dbReference>
<dbReference type="InterPro" id="IPR006225">
    <property type="entry name" value="PsdUridine_synth_RluC/D"/>
</dbReference>
<evidence type="ECO:0000256" key="4">
    <source>
        <dbReference type="RuleBase" id="RU362028"/>
    </source>
</evidence>
<dbReference type="PANTHER" id="PTHR21600">
    <property type="entry name" value="MITOCHONDRIAL RNA PSEUDOURIDINE SYNTHASE"/>
    <property type="match status" value="1"/>
</dbReference>
<dbReference type="Proteomes" id="UP000067626">
    <property type="component" value="Chromosome"/>
</dbReference>
<dbReference type="AlphaFoldDB" id="A0A0K1EJ22"/>
<dbReference type="EMBL" id="CP012159">
    <property type="protein sequence ID" value="AKT40667.1"/>
    <property type="molecule type" value="Genomic_DNA"/>
</dbReference>
<reference evidence="6 7" key="1">
    <citation type="submission" date="2015-07" db="EMBL/GenBank/DDBJ databases">
        <title>Genome analysis of myxobacterium Chondromyces crocatus Cm c5 reveals a high potential for natural compound synthesis and the genetic basis for the loss of fruiting body formation.</title>
        <authorList>
            <person name="Zaburannyi N."/>
            <person name="Bunk B."/>
            <person name="Maier J."/>
            <person name="Overmann J."/>
            <person name="Mueller R."/>
        </authorList>
    </citation>
    <scope>NUCLEOTIDE SEQUENCE [LARGE SCALE GENOMIC DNA]</scope>
    <source>
        <strain evidence="6 7">Cm c5</strain>
    </source>
</reference>
<dbReference type="GO" id="GO:0140098">
    <property type="term" value="F:catalytic activity, acting on RNA"/>
    <property type="evidence" value="ECO:0007669"/>
    <property type="project" value="UniProtKB-ARBA"/>
</dbReference>
<dbReference type="Gene3D" id="3.10.290.10">
    <property type="entry name" value="RNA-binding S4 domain"/>
    <property type="match status" value="1"/>
</dbReference>
<evidence type="ECO:0000313" key="6">
    <source>
        <dbReference type="EMBL" id="AKT40667.1"/>
    </source>
</evidence>
<organism evidence="6 7">
    <name type="scientific">Chondromyces crocatus</name>
    <dbReference type="NCBI Taxonomy" id="52"/>
    <lineage>
        <taxon>Bacteria</taxon>
        <taxon>Pseudomonadati</taxon>
        <taxon>Myxococcota</taxon>
        <taxon>Polyangia</taxon>
        <taxon>Polyangiales</taxon>
        <taxon>Polyangiaceae</taxon>
        <taxon>Chondromyces</taxon>
    </lineage>
</organism>
<dbReference type="InterPro" id="IPR050188">
    <property type="entry name" value="RluA_PseudoU_synthase"/>
</dbReference>
<feature type="domain" description="Pseudouridine synthase RsuA/RluA-like" evidence="5">
    <location>
        <begin position="116"/>
        <end position="273"/>
    </location>
</feature>
<comment type="function">
    <text evidence="4">Responsible for synthesis of pseudouridine from uracil.</text>
</comment>
<keyword evidence="2 4" id="KW-0413">Isomerase</keyword>
<feature type="active site" evidence="3">
    <location>
        <position position="159"/>
    </location>
</feature>
<dbReference type="PANTHER" id="PTHR21600:SF87">
    <property type="entry name" value="RNA PSEUDOURIDYLATE SYNTHASE DOMAIN-CONTAINING PROTEIN 1"/>
    <property type="match status" value="1"/>
</dbReference>
<dbReference type="InterPro" id="IPR006145">
    <property type="entry name" value="PsdUridine_synth_RsuA/RluA"/>
</dbReference>
<evidence type="ECO:0000256" key="2">
    <source>
        <dbReference type="ARBA" id="ARBA00023235"/>
    </source>
</evidence>